<evidence type="ECO:0000313" key="2">
    <source>
        <dbReference type="Proteomes" id="UP000186922"/>
    </source>
</evidence>
<accession>A0A1D1VU42</accession>
<evidence type="ECO:0000313" key="1">
    <source>
        <dbReference type="EMBL" id="GAV05025.1"/>
    </source>
</evidence>
<dbReference type="EMBL" id="BDGG01000011">
    <property type="protein sequence ID" value="GAV05025.1"/>
    <property type="molecule type" value="Genomic_DNA"/>
</dbReference>
<comment type="caution">
    <text evidence="1">The sequence shown here is derived from an EMBL/GenBank/DDBJ whole genome shotgun (WGS) entry which is preliminary data.</text>
</comment>
<keyword evidence="2" id="KW-1185">Reference proteome</keyword>
<organism evidence="1 2">
    <name type="scientific">Ramazzottius varieornatus</name>
    <name type="common">Water bear</name>
    <name type="synonym">Tardigrade</name>
    <dbReference type="NCBI Taxonomy" id="947166"/>
    <lineage>
        <taxon>Eukaryota</taxon>
        <taxon>Metazoa</taxon>
        <taxon>Ecdysozoa</taxon>
        <taxon>Tardigrada</taxon>
        <taxon>Eutardigrada</taxon>
        <taxon>Parachela</taxon>
        <taxon>Hypsibioidea</taxon>
        <taxon>Ramazzottiidae</taxon>
        <taxon>Ramazzottius</taxon>
    </lineage>
</organism>
<dbReference type="AlphaFoldDB" id="A0A1D1VU42"/>
<proteinExistence type="predicted"/>
<sequence length="184" mass="21642">MHMQARLFANKLMSADDVNSIEDLLLQRKQENRKWSRLVIDCIEEREFITKKINFYKIVEDKIKNKLPVPNNIDKELKIFEPSFNGRKMELYDAAVVSNYKTSVKDLYSKYQKELLQLKIGFEELSLSAMSSKLADVRKEITEKYSAHDANLFIGECNVQFGKYKQDSINNHRFFENFPFGQPV</sequence>
<dbReference type="Proteomes" id="UP000186922">
    <property type="component" value="Unassembled WGS sequence"/>
</dbReference>
<gene>
    <name evidence="1" type="primary">RvY_15213-1</name>
    <name evidence="1" type="synonym">RvY_15213.1</name>
    <name evidence="1" type="ORF">RvY_15213</name>
</gene>
<protein>
    <submittedName>
        <fullName evidence="1">Uncharacterized protein</fullName>
    </submittedName>
</protein>
<name>A0A1D1VU42_RAMVA</name>
<reference evidence="1 2" key="1">
    <citation type="journal article" date="2016" name="Nat. Commun.">
        <title>Extremotolerant tardigrade genome and improved radiotolerance of human cultured cells by tardigrade-unique protein.</title>
        <authorList>
            <person name="Hashimoto T."/>
            <person name="Horikawa D.D."/>
            <person name="Saito Y."/>
            <person name="Kuwahara H."/>
            <person name="Kozuka-Hata H."/>
            <person name="Shin-I T."/>
            <person name="Minakuchi Y."/>
            <person name="Ohishi K."/>
            <person name="Motoyama A."/>
            <person name="Aizu T."/>
            <person name="Enomoto A."/>
            <person name="Kondo K."/>
            <person name="Tanaka S."/>
            <person name="Hara Y."/>
            <person name="Koshikawa S."/>
            <person name="Sagara H."/>
            <person name="Miura T."/>
            <person name="Yokobori S."/>
            <person name="Miyagawa K."/>
            <person name="Suzuki Y."/>
            <person name="Kubo T."/>
            <person name="Oyama M."/>
            <person name="Kohara Y."/>
            <person name="Fujiyama A."/>
            <person name="Arakawa K."/>
            <person name="Katayama T."/>
            <person name="Toyoda A."/>
            <person name="Kunieda T."/>
        </authorList>
    </citation>
    <scope>NUCLEOTIDE SEQUENCE [LARGE SCALE GENOMIC DNA]</scope>
    <source>
        <strain evidence="1 2">YOKOZUNA-1</strain>
    </source>
</reference>